<protein>
    <recommendedName>
        <fullName evidence="3">PLD phosphodiesterase domain-containing protein</fullName>
    </recommendedName>
</protein>
<dbReference type="Gene3D" id="3.30.870.10">
    <property type="entry name" value="Endonuclease Chain A"/>
    <property type="match status" value="2"/>
</dbReference>
<feature type="compositionally biased region" description="Polar residues" evidence="1">
    <location>
        <begin position="403"/>
        <end position="422"/>
    </location>
</feature>
<dbReference type="PANTHER" id="PTHR21248">
    <property type="entry name" value="CARDIOLIPIN SYNTHASE"/>
    <property type="match status" value="1"/>
</dbReference>
<name>A0A8A3PGL2_9HELO</name>
<evidence type="ECO:0000256" key="1">
    <source>
        <dbReference type="SAM" id="MobiDB-lite"/>
    </source>
</evidence>
<dbReference type="GO" id="GO:0032049">
    <property type="term" value="P:cardiolipin biosynthetic process"/>
    <property type="evidence" value="ECO:0007669"/>
    <property type="project" value="UniProtKB-ARBA"/>
</dbReference>
<dbReference type="InterPro" id="IPR001736">
    <property type="entry name" value="PLipase_D/transphosphatidylase"/>
</dbReference>
<dbReference type="PROSITE" id="PS50035">
    <property type="entry name" value="PLD"/>
    <property type="match status" value="1"/>
</dbReference>
<feature type="domain" description="PLD phosphodiesterase" evidence="3">
    <location>
        <begin position="278"/>
        <end position="305"/>
    </location>
</feature>
<organism evidence="4 5">
    <name type="scientific">Monilinia vaccinii-corymbosi</name>
    <dbReference type="NCBI Taxonomy" id="61207"/>
    <lineage>
        <taxon>Eukaryota</taxon>
        <taxon>Fungi</taxon>
        <taxon>Dikarya</taxon>
        <taxon>Ascomycota</taxon>
        <taxon>Pezizomycotina</taxon>
        <taxon>Leotiomycetes</taxon>
        <taxon>Helotiales</taxon>
        <taxon>Sclerotiniaceae</taxon>
        <taxon>Monilinia</taxon>
    </lineage>
</organism>
<feature type="region of interest" description="Disordered" evidence="1">
    <location>
        <begin position="95"/>
        <end position="114"/>
    </location>
</feature>
<evidence type="ECO:0000313" key="5">
    <source>
        <dbReference type="Proteomes" id="UP000672032"/>
    </source>
</evidence>
<accession>A0A8A3PGL2</accession>
<dbReference type="SUPFAM" id="SSF56024">
    <property type="entry name" value="Phospholipase D/nuclease"/>
    <property type="match status" value="2"/>
</dbReference>
<dbReference type="EMBL" id="CP063408">
    <property type="protein sequence ID" value="QSZ34417.1"/>
    <property type="molecule type" value="Genomic_DNA"/>
</dbReference>
<feature type="transmembrane region" description="Helical" evidence="2">
    <location>
        <begin position="7"/>
        <end position="26"/>
    </location>
</feature>
<proteinExistence type="predicted"/>
<reference evidence="4" key="1">
    <citation type="submission" date="2020-10" db="EMBL/GenBank/DDBJ databases">
        <title>Genome Sequence of Monilinia vaccinii-corymbosi Sheds Light on Mummy Berry Disease Infection of Blueberry and Mating Type.</title>
        <authorList>
            <person name="Yow A.G."/>
            <person name="Zhang Y."/>
            <person name="Bansal K."/>
            <person name="Eacker S.M."/>
            <person name="Sullivan S."/>
            <person name="Liachko I."/>
            <person name="Cubeta M.A."/>
            <person name="Rollins J.A."/>
            <person name="Ashrafi H."/>
        </authorList>
    </citation>
    <scope>NUCLEOTIDE SEQUENCE</scope>
    <source>
        <strain evidence="4">RL-1</strain>
    </source>
</reference>
<sequence>MPLYQNLEAILNLLIQVLVIFPYSALTIQRQRELIPKDKQSIQDVARSDRKSGAMISDEVYRLCTSQETVSSLLAKDPTMAPGDAWKRLYGGHAAGEKESKNEARRHRDTATPEDLQRALECGSWGSTQPSELFLKMYHDALCTLDNSVSNCMVSPPLMGSSGVMPLSVISVVPDIMRHMSNLIVRAEKEVILATNYWQNSVASKYITNAMKELSRRAGERGERIVFKLQYDRGSPKQLLDNHYVVSEQEYLGKAVALPTPAEIPHLDLEVMNYHKPMLGTFHCKYMVVDRKFAVLQSNNIQDNDNVEMMTHLEGPIVDSLYDMALISWHKKLNPPLPSHNSPAVQGGLSSFENKGHDEIFDPNGSIRGHSAVVHPDRMQKQQAYSYEPRASNQPGFVYAHPSDSTAGPSTTESVTHPVRSTNDADDISSGVEKIQLESTQNTHHGFEDKDLKPREIMAENARAIATTGDAEHIVHTRDGDKEEPISTESGILAQHSVNGPDIKTQEFLSHGTQVIPQSQIEHPSTSPNLLPEHTADDPHYDLDIAGEVARVQTAVSPKDGETRIEAVTRHLNHTKNPGFKGNAPDCAAQEEMTPYIPHPVHEPFPIAMVCREPHGSPNHSSVYNPQNEVWLSALRNATKNVFIQSPTLNAEPLVPAIVEACERGVDVYCYICLGYNDSGELLPMQGGTNEMIAHKMYTSLSSAGKQHLHYFFYIGKDQTTPLVAKKKLRDCHVKVMIVDEHIGIQGNGNQDTQSWFHSQEINVMIDSPTVCRGWIDGLRRNQNTHLYGEVGKSDGIWRDEQGNEAKDVIGVDPGRFSWAKGFLGAINRVRGTGDF</sequence>
<dbReference type="AlphaFoldDB" id="A0A8A3PGL2"/>
<keyword evidence="5" id="KW-1185">Reference proteome</keyword>
<feature type="region of interest" description="Disordered" evidence="1">
    <location>
        <begin position="519"/>
        <end position="538"/>
    </location>
</feature>
<dbReference type="Proteomes" id="UP000672032">
    <property type="component" value="Chromosome 4"/>
</dbReference>
<dbReference type="PANTHER" id="PTHR21248:SF22">
    <property type="entry name" value="PHOSPHOLIPASE D"/>
    <property type="match status" value="1"/>
</dbReference>
<feature type="compositionally biased region" description="Polar residues" evidence="1">
    <location>
        <begin position="519"/>
        <end position="529"/>
    </location>
</feature>
<keyword evidence="2" id="KW-0812">Transmembrane</keyword>
<keyword evidence="2" id="KW-0472">Membrane</keyword>
<dbReference type="GO" id="GO:0030572">
    <property type="term" value="F:phosphatidyltransferase activity"/>
    <property type="evidence" value="ECO:0007669"/>
    <property type="project" value="UniProtKB-ARBA"/>
</dbReference>
<dbReference type="InterPro" id="IPR025202">
    <property type="entry name" value="PLD-like_dom"/>
</dbReference>
<dbReference type="Pfam" id="PF13091">
    <property type="entry name" value="PLDc_2"/>
    <property type="match status" value="1"/>
</dbReference>
<evidence type="ECO:0000313" key="4">
    <source>
        <dbReference type="EMBL" id="QSZ34417.1"/>
    </source>
</evidence>
<gene>
    <name evidence="4" type="ORF">DSL72_006009</name>
</gene>
<dbReference type="OrthoDB" id="9997422at2759"/>
<feature type="region of interest" description="Disordered" evidence="1">
    <location>
        <begin position="403"/>
        <end position="427"/>
    </location>
</feature>
<evidence type="ECO:0000256" key="2">
    <source>
        <dbReference type="SAM" id="Phobius"/>
    </source>
</evidence>
<evidence type="ECO:0000259" key="3">
    <source>
        <dbReference type="PROSITE" id="PS50035"/>
    </source>
</evidence>
<keyword evidence="2" id="KW-1133">Transmembrane helix</keyword>
<dbReference type="CDD" id="cd00138">
    <property type="entry name" value="PLDc_SF"/>
    <property type="match status" value="2"/>
</dbReference>